<evidence type="ECO:0000256" key="1">
    <source>
        <dbReference type="ARBA" id="ARBA00022603"/>
    </source>
</evidence>
<dbReference type="Proteomes" id="UP000031675">
    <property type="component" value="Unassembled WGS sequence"/>
</dbReference>
<name>A0A0C2JFS5_9ACTN</name>
<dbReference type="InterPro" id="IPR036390">
    <property type="entry name" value="WH_DNA-bd_sf"/>
</dbReference>
<dbReference type="InterPro" id="IPR016461">
    <property type="entry name" value="COMT-like"/>
</dbReference>
<dbReference type="GO" id="GO:0032259">
    <property type="term" value="P:methylation"/>
    <property type="evidence" value="ECO:0007669"/>
    <property type="project" value="UniProtKB-KW"/>
</dbReference>
<dbReference type="SUPFAM" id="SSF53335">
    <property type="entry name" value="S-adenosyl-L-methionine-dependent methyltransferases"/>
    <property type="match status" value="1"/>
</dbReference>
<dbReference type="Pfam" id="PF08100">
    <property type="entry name" value="Dimerisation"/>
    <property type="match status" value="1"/>
</dbReference>
<proteinExistence type="predicted"/>
<dbReference type="Pfam" id="PF00891">
    <property type="entry name" value="Methyltransf_2"/>
    <property type="match status" value="1"/>
</dbReference>
<dbReference type="PANTHER" id="PTHR43712:SF2">
    <property type="entry name" value="O-METHYLTRANSFERASE CICE"/>
    <property type="match status" value="1"/>
</dbReference>
<evidence type="ECO:0000259" key="4">
    <source>
        <dbReference type="Pfam" id="PF00891"/>
    </source>
</evidence>
<dbReference type="InterPro" id="IPR029063">
    <property type="entry name" value="SAM-dependent_MTases_sf"/>
</dbReference>
<dbReference type="Gene3D" id="3.40.50.150">
    <property type="entry name" value="Vaccinia Virus protein VP39"/>
    <property type="match status" value="1"/>
</dbReference>
<dbReference type="OrthoDB" id="582216at2"/>
<organism evidence="6 7">
    <name type="scientific">Streptomonospora alba</name>
    <dbReference type="NCBI Taxonomy" id="183763"/>
    <lineage>
        <taxon>Bacteria</taxon>
        <taxon>Bacillati</taxon>
        <taxon>Actinomycetota</taxon>
        <taxon>Actinomycetes</taxon>
        <taxon>Streptosporangiales</taxon>
        <taxon>Nocardiopsidaceae</taxon>
        <taxon>Streptomonospora</taxon>
    </lineage>
</organism>
<keyword evidence="1 6" id="KW-0489">Methyltransferase</keyword>
<sequence>MQLATSFWQFKTLAAAHELGLFGHLAAKDGTTIDELARDWDIDTRPAGMLLTGCAALGLLDKSGQRYRNSAMTRRYLIPGSEDYLGGLVTMFDKRLYAGWDELSRAVRTNRPTTWDPDRDRSLFESADPRMVEMFWEAMHAMSRLTARTLGSALDLSGFRSLLDVGGGSGAFDIELCRMYPELRATVYDLAFVAEIAEANVAKAGLAERVSVAAGDFFRDPALPEGHDLHLFSMVMHDWPEERNRELLAKSFAALESGGEVLLCELLVNDERTGPVPAAMMSLNKLVETEGCNYTAAEYAQWLRDAGFRDPRAEYFDAVGANGVVRARKP</sequence>
<dbReference type="Gene3D" id="1.10.10.10">
    <property type="entry name" value="Winged helix-like DNA-binding domain superfamily/Winged helix DNA-binding domain"/>
    <property type="match status" value="1"/>
</dbReference>
<evidence type="ECO:0000256" key="2">
    <source>
        <dbReference type="ARBA" id="ARBA00022679"/>
    </source>
</evidence>
<dbReference type="AlphaFoldDB" id="A0A0C2JFS5"/>
<dbReference type="PANTHER" id="PTHR43712">
    <property type="entry name" value="PUTATIVE (AFU_ORTHOLOGUE AFUA_4G14580)-RELATED"/>
    <property type="match status" value="1"/>
</dbReference>
<evidence type="ECO:0000256" key="3">
    <source>
        <dbReference type="ARBA" id="ARBA00022691"/>
    </source>
</evidence>
<comment type="caution">
    <text evidence="6">The sequence shown here is derived from an EMBL/GenBank/DDBJ whole genome shotgun (WGS) entry which is preliminary data.</text>
</comment>
<dbReference type="STRING" id="183763.LP52_17605"/>
<dbReference type="InterPro" id="IPR001077">
    <property type="entry name" value="COMT_C"/>
</dbReference>
<keyword evidence="3" id="KW-0949">S-adenosyl-L-methionine</keyword>
<feature type="domain" description="O-methyltransferase C-terminal" evidence="4">
    <location>
        <begin position="100"/>
        <end position="309"/>
    </location>
</feature>
<dbReference type="SUPFAM" id="SSF46785">
    <property type="entry name" value="Winged helix' DNA-binding domain"/>
    <property type="match status" value="1"/>
</dbReference>
<dbReference type="PROSITE" id="PS51683">
    <property type="entry name" value="SAM_OMT_II"/>
    <property type="match status" value="1"/>
</dbReference>
<dbReference type="InterPro" id="IPR036388">
    <property type="entry name" value="WH-like_DNA-bd_sf"/>
</dbReference>
<dbReference type="InterPro" id="IPR012967">
    <property type="entry name" value="COMT_dimerisation"/>
</dbReference>
<evidence type="ECO:0000313" key="6">
    <source>
        <dbReference type="EMBL" id="KIH97695.1"/>
    </source>
</evidence>
<gene>
    <name evidence="6" type="ORF">LP52_17605</name>
</gene>
<keyword evidence="7" id="KW-1185">Reference proteome</keyword>
<evidence type="ECO:0000259" key="5">
    <source>
        <dbReference type="Pfam" id="PF08100"/>
    </source>
</evidence>
<accession>A0A0C2JFS5</accession>
<dbReference type="GO" id="GO:0008171">
    <property type="term" value="F:O-methyltransferase activity"/>
    <property type="evidence" value="ECO:0007669"/>
    <property type="project" value="InterPro"/>
</dbReference>
<feature type="domain" description="O-methyltransferase dimerisation" evidence="5">
    <location>
        <begin position="1"/>
        <end position="77"/>
    </location>
</feature>
<evidence type="ECO:0000313" key="7">
    <source>
        <dbReference type="Proteomes" id="UP000031675"/>
    </source>
</evidence>
<dbReference type="EMBL" id="JROO01000033">
    <property type="protein sequence ID" value="KIH97695.1"/>
    <property type="molecule type" value="Genomic_DNA"/>
</dbReference>
<dbReference type="CDD" id="cd02440">
    <property type="entry name" value="AdoMet_MTases"/>
    <property type="match status" value="1"/>
</dbReference>
<reference evidence="7" key="1">
    <citation type="journal article" date="2015" name="Chem. Biol.">
        <title>Structure, bioactivity, and resistance mechanism of streptomonomicin, an unusual lasso Peptide from an understudied halophilic actinomycete.</title>
        <authorList>
            <person name="Metelev M."/>
            <person name="Tietz J.I."/>
            <person name="Melby J.O."/>
            <person name="Blair P.M."/>
            <person name="Zhu L."/>
            <person name="Livnat I."/>
            <person name="Severinov K."/>
            <person name="Mitchell D.A."/>
        </authorList>
    </citation>
    <scope>NUCLEOTIDE SEQUENCE [LARGE SCALE GENOMIC DNA]</scope>
    <source>
        <strain evidence="7">YIM 90003</strain>
    </source>
</reference>
<protein>
    <submittedName>
        <fullName evidence="6">Methyltransferase</fullName>
    </submittedName>
</protein>
<keyword evidence="2 6" id="KW-0808">Transferase</keyword>
<dbReference type="GO" id="GO:0046983">
    <property type="term" value="F:protein dimerization activity"/>
    <property type="evidence" value="ECO:0007669"/>
    <property type="project" value="InterPro"/>
</dbReference>